<dbReference type="Gene3D" id="3.40.50.2300">
    <property type="match status" value="1"/>
</dbReference>
<dbReference type="EMBL" id="CANHGI010000005">
    <property type="protein sequence ID" value="CAI5450243.1"/>
    <property type="molecule type" value="Genomic_DNA"/>
</dbReference>
<dbReference type="AlphaFoldDB" id="A0A9P1IQK7"/>
<dbReference type="InterPro" id="IPR036085">
    <property type="entry name" value="PAZ_dom_sf"/>
</dbReference>
<reference evidence="2" key="1">
    <citation type="submission" date="2022-11" db="EMBL/GenBank/DDBJ databases">
        <authorList>
            <person name="Kikuchi T."/>
        </authorList>
    </citation>
    <scope>NUCLEOTIDE SEQUENCE</scope>
    <source>
        <strain evidence="2">PS1010</strain>
    </source>
</reference>
<name>A0A9P1IQK7_9PELO</name>
<organism evidence="2 3">
    <name type="scientific">Caenorhabditis angaria</name>
    <dbReference type="NCBI Taxonomy" id="860376"/>
    <lineage>
        <taxon>Eukaryota</taxon>
        <taxon>Metazoa</taxon>
        <taxon>Ecdysozoa</taxon>
        <taxon>Nematoda</taxon>
        <taxon>Chromadorea</taxon>
        <taxon>Rhabditida</taxon>
        <taxon>Rhabditina</taxon>
        <taxon>Rhabditomorpha</taxon>
        <taxon>Rhabditoidea</taxon>
        <taxon>Rhabditidae</taxon>
        <taxon>Peloderinae</taxon>
        <taxon>Caenorhabditis</taxon>
    </lineage>
</organism>
<protein>
    <recommendedName>
        <fullName evidence="1">Piwi domain-containing protein</fullName>
    </recommendedName>
</protein>
<dbReference type="PROSITE" id="PS50822">
    <property type="entry name" value="PIWI"/>
    <property type="match status" value="1"/>
</dbReference>
<dbReference type="PANTHER" id="PTHR22891">
    <property type="entry name" value="EUKARYOTIC TRANSLATION INITIATION FACTOR 2C"/>
    <property type="match status" value="1"/>
</dbReference>
<sequence length="943" mass="109622">MADENHRQVAPPSKWYPRPIEKCSAEFYTEKQKLLVNWFRLAKNCTGKRIFEFRVEVKKVIGNRETKVTKKNRVEKFWELMRNGQFPIEKFVFDDFETLYSYESHEPQMGYKMESSAGSGKAEIHVLEITYLNTFELRFSRENPQIDDETANRSQKFLKCLFTQKFRYSPSRQEDQNFVRNFVNDRNSIIHVSTIEMNPKFEVAPGIGAWLGFYFAVRETVKYEPVLNFGLVHKLFYSISKSNLLDYMLILIDEKSRNDDKIREQYKSKIQRGELGMSENQRKQAKRLLEGLKLKAENVPDVRKGFVERHVTFIEFTDQIARCFVLPGFRGAPTMEQYYAEHRMTLRYPAFPLARCKSGKHELLLPIEELFIHETGQRFKNHLDFNMRTQFVRGATLPPHEHKKSIENILEVFDFSNEKHRGARDFLKSFDISPKLQMIECVGKVLKEPDLVNRENQKIALTKDDRGLQEAVLNIVPRGKLAIALIVLRKDDEVDACVDVRSLKEFYTILMDVCIKRGLPIEENEKAWNRSLFRRDTNVACFNGPINFQTAVQKTIHEFDKLPDKSEKRLFFLIFHKHSYGAYGRIKYILDRELGQANQVIDVSTVRKALLEASDSKTIFYNIALQINAKLGGVNQEIGFSEDCEMSAEEKEKREMEPLIMYVGIDVTHPTEGSGIDFSIAGIVASMNRGATRYSEAIVAQMEKNPHLRKAEKGQPNQKQSREITDILEGKFVTLLGRFAENNRNRLPDKIVILRDGVSDSQMLETAHFELKSMQNEVKMFMRSREISENQKEPEYTYIVVQKRHKTRFYRVSEKENTGLVNPKSGTVADKTVVSPYKFDFWLISQHGELATSRPVHYTVLYDNSGMTQDQVYKMCYELSFLSARCRKPISIPTPIHYAHLACEKAKEIHKASKKGYARPETERKSIEDVLQPNRCYPGMSFV</sequence>
<evidence type="ECO:0000313" key="3">
    <source>
        <dbReference type="Proteomes" id="UP001152747"/>
    </source>
</evidence>
<proteinExistence type="predicted"/>
<accession>A0A9P1IQK7</accession>
<dbReference type="Proteomes" id="UP001152747">
    <property type="component" value="Unassembled WGS sequence"/>
</dbReference>
<dbReference type="InterPro" id="IPR036397">
    <property type="entry name" value="RNaseH_sf"/>
</dbReference>
<dbReference type="OrthoDB" id="10252740at2759"/>
<feature type="domain" description="Piwi" evidence="1">
    <location>
        <begin position="570"/>
        <end position="911"/>
    </location>
</feature>
<dbReference type="CDD" id="cd02846">
    <property type="entry name" value="PAZ_argonaute_like"/>
    <property type="match status" value="1"/>
</dbReference>
<dbReference type="InterPro" id="IPR012337">
    <property type="entry name" value="RNaseH-like_sf"/>
</dbReference>
<dbReference type="Gene3D" id="2.170.260.10">
    <property type="entry name" value="paz domain"/>
    <property type="match status" value="1"/>
</dbReference>
<dbReference type="SUPFAM" id="SSF53098">
    <property type="entry name" value="Ribonuclease H-like"/>
    <property type="match status" value="1"/>
</dbReference>
<dbReference type="SUPFAM" id="SSF101690">
    <property type="entry name" value="PAZ domain"/>
    <property type="match status" value="1"/>
</dbReference>
<dbReference type="GO" id="GO:0003676">
    <property type="term" value="F:nucleic acid binding"/>
    <property type="evidence" value="ECO:0007669"/>
    <property type="project" value="InterPro"/>
</dbReference>
<evidence type="ECO:0000313" key="2">
    <source>
        <dbReference type="EMBL" id="CAI5450243.1"/>
    </source>
</evidence>
<keyword evidence="3" id="KW-1185">Reference proteome</keyword>
<dbReference type="Pfam" id="PF02171">
    <property type="entry name" value="Piwi"/>
    <property type="match status" value="1"/>
</dbReference>
<dbReference type="Gene3D" id="3.30.420.10">
    <property type="entry name" value="Ribonuclease H-like superfamily/Ribonuclease H"/>
    <property type="match status" value="1"/>
</dbReference>
<evidence type="ECO:0000259" key="1">
    <source>
        <dbReference type="PROSITE" id="PS50822"/>
    </source>
</evidence>
<gene>
    <name evidence="2" type="ORF">CAMP_LOCUS12880</name>
</gene>
<comment type="caution">
    <text evidence="2">The sequence shown here is derived from an EMBL/GenBank/DDBJ whole genome shotgun (WGS) entry which is preliminary data.</text>
</comment>
<dbReference type="InterPro" id="IPR003165">
    <property type="entry name" value="Piwi"/>
</dbReference>
<dbReference type="SMART" id="SM00950">
    <property type="entry name" value="Piwi"/>
    <property type="match status" value="1"/>
</dbReference>